<dbReference type="GO" id="GO:0016798">
    <property type="term" value="F:hydrolase activity, acting on glycosyl bonds"/>
    <property type="evidence" value="ECO:0007669"/>
    <property type="project" value="UniProtKB-KW"/>
</dbReference>
<name>A0A8J4DR14_9ACTN</name>
<gene>
    <name evidence="5" type="ORF">Val02_45360</name>
</gene>
<accession>A0A8J4DR14</accession>
<keyword evidence="2" id="KW-0119">Carbohydrate metabolism</keyword>
<dbReference type="AlphaFoldDB" id="A0A8J4DR14"/>
<keyword evidence="2" id="KW-0624">Polysaccharide degradation</keyword>
<organism evidence="5 6">
    <name type="scientific">Virgisporangium aliadipatigenens</name>
    <dbReference type="NCBI Taxonomy" id="741659"/>
    <lineage>
        <taxon>Bacteria</taxon>
        <taxon>Bacillati</taxon>
        <taxon>Actinomycetota</taxon>
        <taxon>Actinomycetes</taxon>
        <taxon>Micromonosporales</taxon>
        <taxon>Micromonosporaceae</taxon>
        <taxon>Virgisporangium</taxon>
    </lineage>
</organism>
<evidence type="ECO:0000313" key="5">
    <source>
        <dbReference type="EMBL" id="GIJ47650.1"/>
    </source>
</evidence>
<keyword evidence="6" id="KW-1185">Reference proteome</keyword>
<dbReference type="InterPro" id="IPR003961">
    <property type="entry name" value="FN3_dom"/>
</dbReference>
<dbReference type="Pfam" id="PF00041">
    <property type="entry name" value="fn3"/>
    <property type="match status" value="1"/>
</dbReference>
<evidence type="ECO:0000259" key="4">
    <source>
        <dbReference type="PROSITE" id="PS50853"/>
    </source>
</evidence>
<keyword evidence="1" id="KW-0326">Glycosidase</keyword>
<keyword evidence="3" id="KW-0732">Signal</keyword>
<evidence type="ECO:0000313" key="6">
    <source>
        <dbReference type="Proteomes" id="UP000619260"/>
    </source>
</evidence>
<dbReference type="InterPro" id="IPR036116">
    <property type="entry name" value="FN3_sf"/>
</dbReference>
<protein>
    <recommendedName>
        <fullName evidence="4">Fibronectin type-III domain-containing protein</fullName>
    </recommendedName>
</protein>
<feature type="signal peptide" evidence="3">
    <location>
        <begin position="1"/>
        <end position="20"/>
    </location>
</feature>
<sequence length="413" mass="42290">MFGAAAAPLLLLGLAAPAVAAAPPIGLPAGAWAVCPDEKAQGCIDSVTITPDGGVAAPLAAHGLYLEVTTEDEAGISIGWAVKGWNETTVPKEVRDGTVNLELRVGPYPARYTTATARDLSVTRTTTGDGNTTVHLAGRPVQIDWTTGPLLLACLTASDCGGADTMADAGGSGYAFSGNTQDLSAWGEPYLSALDGFHFGSDAQAKPPVVLMVASPVPFWSMVLGGPHLDATGNAARGSFNAWIPPRYFAQHDTNAEAALAVGFDVVAVENNQDVSLPFTARLRDDGVAIDVPHLGYSIKTVNVFNRPSTVDPEATVPDVPGNLTVQPAAGRLGAAWQPPPGDTGPEVETYRARAFDAATGGKVVSSCAVTAPATSCDLPGLEPGGSYWVTVSALNRLGEGVSVAPRVPGTPT</sequence>
<feature type="domain" description="Fibronectin type-III" evidence="4">
    <location>
        <begin position="320"/>
        <end position="413"/>
    </location>
</feature>
<dbReference type="EMBL" id="BOPF01000016">
    <property type="protein sequence ID" value="GIJ47650.1"/>
    <property type="molecule type" value="Genomic_DNA"/>
</dbReference>
<dbReference type="Proteomes" id="UP000619260">
    <property type="component" value="Unassembled WGS sequence"/>
</dbReference>
<keyword evidence="1" id="KW-0378">Hydrolase</keyword>
<evidence type="ECO:0000256" key="3">
    <source>
        <dbReference type="SAM" id="SignalP"/>
    </source>
</evidence>
<dbReference type="InterPro" id="IPR013783">
    <property type="entry name" value="Ig-like_fold"/>
</dbReference>
<dbReference type="GO" id="GO:0000272">
    <property type="term" value="P:polysaccharide catabolic process"/>
    <property type="evidence" value="ECO:0007669"/>
    <property type="project" value="UniProtKB-KW"/>
</dbReference>
<dbReference type="SUPFAM" id="SSF49265">
    <property type="entry name" value="Fibronectin type III"/>
    <property type="match status" value="1"/>
</dbReference>
<dbReference type="PROSITE" id="PS50853">
    <property type="entry name" value="FN3"/>
    <property type="match status" value="1"/>
</dbReference>
<comment type="caution">
    <text evidence="5">The sequence shown here is derived from an EMBL/GenBank/DDBJ whole genome shotgun (WGS) entry which is preliminary data.</text>
</comment>
<feature type="chain" id="PRO_5038842079" description="Fibronectin type-III domain-containing protein" evidence="3">
    <location>
        <begin position="21"/>
        <end position="413"/>
    </location>
</feature>
<proteinExistence type="predicted"/>
<dbReference type="CDD" id="cd00063">
    <property type="entry name" value="FN3"/>
    <property type="match status" value="1"/>
</dbReference>
<evidence type="ECO:0000256" key="1">
    <source>
        <dbReference type="ARBA" id="ARBA00023295"/>
    </source>
</evidence>
<evidence type="ECO:0000256" key="2">
    <source>
        <dbReference type="ARBA" id="ARBA00023326"/>
    </source>
</evidence>
<dbReference type="Gene3D" id="2.60.40.10">
    <property type="entry name" value="Immunoglobulins"/>
    <property type="match status" value="1"/>
</dbReference>
<dbReference type="SMART" id="SM00060">
    <property type="entry name" value="FN3"/>
    <property type="match status" value="1"/>
</dbReference>
<reference evidence="5" key="1">
    <citation type="submission" date="2021-01" db="EMBL/GenBank/DDBJ databases">
        <title>Whole genome shotgun sequence of Virgisporangium aliadipatigenens NBRC 105644.</title>
        <authorList>
            <person name="Komaki H."/>
            <person name="Tamura T."/>
        </authorList>
    </citation>
    <scope>NUCLEOTIDE SEQUENCE</scope>
    <source>
        <strain evidence="5">NBRC 105644</strain>
    </source>
</reference>